<evidence type="ECO:0000256" key="2">
    <source>
        <dbReference type="ARBA" id="ARBA00023315"/>
    </source>
</evidence>
<keyword evidence="2" id="KW-0012">Acyltransferase</keyword>
<protein>
    <recommendedName>
        <fullName evidence="3">N-acetyltransferase domain-containing protein</fullName>
    </recommendedName>
</protein>
<proteinExistence type="predicted"/>
<dbReference type="PANTHER" id="PTHR43420">
    <property type="entry name" value="ACETYLTRANSFERASE"/>
    <property type="match status" value="1"/>
</dbReference>
<dbReference type="PROSITE" id="PS51186">
    <property type="entry name" value="GNAT"/>
    <property type="match status" value="1"/>
</dbReference>
<organism evidence="4 5">
    <name type="scientific">Psychromicrobium lacuslunae</name>
    <dbReference type="NCBI Taxonomy" id="1618207"/>
    <lineage>
        <taxon>Bacteria</taxon>
        <taxon>Bacillati</taxon>
        <taxon>Actinomycetota</taxon>
        <taxon>Actinomycetes</taxon>
        <taxon>Micrococcales</taxon>
        <taxon>Micrococcaceae</taxon>
        <taxon>Psychromicrobium</taxon>
    </lineage>
</organism>
<evidence type="ECO:0000313" key="5">
    <source>
        <dbReference type="Proteomes" id="UP000061839"/>
    </source>
</evidence>
<dbReference type="Pfam" id="PF00583">
    <property type="entry name" value="Acetyltransf_1"/>
    <property type="match status" value="1"/>
</dbReference>
<evidence type="ECO:0000256" key="1">
    <source>
        <dbReference type="ARBA" id="ARBA00022679"/>
    </source>
</evidence>
<dbReference type="AlphaFoldDB" id="A0A0D4BWB8"/>
<dbReference type="InterPro" id="IPR000182">
    <property type="entry name" value="GNAT_dom"/>
</dbReference>
<dbReference type="OrthoDB" id="9775595at2"/>
<evidence type="ECO:0000259" key="3">
    <source>
        <dbReference type="PROSITE" id="PS51186"/>
    </source>
</evidence>
<accession>A0A0D4BWB8</accession>
<name>A0A0D4BWB8_9MICC</name>
<keyword evidence="5" id="KW-1185">Reference proteome</keyword>
<dbReference type="InterPro" id="IPR050680">
    <property type="entry name" value="YpeA/RimI_acetyltransf"/>
</dbReference>
<dbReference type="SUPFAM" id="SSF55729">
    <property type="entry name" value="Acyl-CoA N-acyltransferases (Nat)"/>
    <property type="match status" value="1"/>
</dbReference>
<dbReference type="EMBL" id="CP011005">
    <property type="protein sequence ID" value="AJT40594.1"/>
    <property type="molecule type" value="Genomic_DNA"/>
</dbReference>
<feature type="domain" description="N-acetyltransferase" evidence="3">
    <location>
        <begin position="11"/>
        <end position="156"/>
    </location>
</feature>
<dbReference type="CDD" id="cd04301">
    <property type="entry name" value="NAT_SF"/>
    <property type="match status" value="1"/>
</dbReference>
<reference evidence="4 5" key="1">
    <citation type="journal article" date="2015" name="Genome Announc.">
        <title>Complete Genome Sequencing of Protease-Producing Novel Arthrobacter sp. Strain IHBB 11108 Using PacBio Single-Molecule Real-Time Sequencing Technology.</title>
        <authorList>
            <person name="Kiran S."/>
            <person name="Swarnkar M.K."/>
            <person name="Pal M."/>
            <person name="Thakur R."/>
            <person name="Tewari R."/>
            <person name="Singh A.K."/>
            <person name="Gulati A."/>
        </authorList>
    </citation>
    <scope>NUCLEOTIDE SEQUENCE [LARGE SCALE GENOMIC DNA]</scope>
    <source>
        <strain evidence="4 5">IHBB 11108</strain>
    </source>
</reference>
<dbReference type="InterPro" id="IPR016181">
    <property type="entry name" value="Acyl_CoA_acyltransferase"/>
</dbReference>
<sequence length="194" mass="22378">MSFSSKTNTNISIRHYSPSDEPSWLRCRVLSFLGSSYFDDVKTAKTSFVNPALELVAVDTQTGSQVLGLLDLEIFTELATIDTIAVHPDYARHGIATALWQRAIELLPDSVQEIDAWTREDEPANRWYRQQGFEVDTEYLHVYYQGEAAGERISTPPGLRLRAGFLHAELHHEPQLREEFNRVHHCRRYLRRSF</sequence>
<keyword evidence="1" id="KW-0808">Transferase</keyword>
<dbReference type="HOGENOM" id="CLU_119392_0_0_11"/>
<dbReference type="PANTHER" id="PTHR43420:SF12">
    <property type="entry name" value="N-ACETYLTRANSFERASE DOMAIN-CONTAINING PROTEIN"/>
    <property type="match status" value="1"/>
</dbReference>
<dbReference type="GO" id="GO:0016747">
    <property type="term" value="F:acyltransferase activity, transferring groups other than amino-acyl groups"/>
    <property type="evidence" value="ECO:0007669"/>
    <property type="project" value="InterPro"/>
</dbReference>
<evidence type="ECO:0000313" key="4">
    <source>
        <dbReference type="EMBL" id="AJT40594.1"/>
    </source>
</evidence>
<dbReference type="Proteomes" id="UP000061839">
    <property type="component" value="Chromosome"/>
</dbReference>
<dbReference type="PATRIC" id="fig|1618207.4.peg.382"/>
<dbReference type="Gene3D" id="3.40.630.30">
    <property type="match status" value="1"/>
</dbReference>
<dbReference type="RefSeq" id="WP_045073312.1">
    <property type="nucleotide sequence ID" value="NZ_CP011005.1"/>
</dbReference>
<dbReference type="KEGG" id="ari:UM93_01870"/>
<dbReference type="STRING" id="1618207.UM93_01870"/>
<gene>
    <name evidence="4" type="ORF">UM93_01870</name>
</gene>